<reference evidence="5" key="3">
    <citation type="submission" date="2025-09" db="UniProtKB">
        <authorList>
            <consortium name="Ensembl"/>
        </authorList>
    </citation>
    <scope>IDENTIFICATION</scope>
</reference>
<name>A0A3B5KG50_TAKRU</name>
<dbReference type="RefSeq" id="XP_003975832.2">
    <property type="nucleotide sequence ID" value="XM_003975783.3"/>
</dbReference>
<dbReference type="GO" id="GO:0005634">
    <property type="term" value="C:nucleus"/>
    <property type="evidence" value="ECO:0007669"/>
    <property type="project" value="UniProtKB-ARBA"/>
</dbReference>
<dbReference type="CTD" id="116461"/>
<dbReference type="SUPFAM" id="SSF53032">
    <property type="entry name" value="tRNA-intron endonuclease catalytic domain-like"/>
    <property type="match status" value="1"/>
</dbReference>
<gene>
    <name evidence="5" type="primary">tsen15</name>
</gene>
<dbReference type="GO" id="GO:0006388">
    <property type="term" value="P:tRNA splicing, via endonucleolytic cleavage and ligation"/>
    <property type="evidence" value="ECO:0007669"/>
    <property type="project" value="InterPro"/>
</dbReference>
<feature type="region of interest" description="Disordered" evidence="3">
    <location>
        <begin position="126"/>
        <end position="151"/>
    </location>
</feature>
<evidence type="ECO:0000313" key="6">
    <source>
        <dbReference type="Proteomes" id="UP000005226"/>
    </source>
</evidence>
<dbReference type="PANTHER" id="PTHR28582">
    <property type="entry name" value="TRNA-SPLICING ENDONUCLEASE SUBUNIT SEN15"/>
    <property type="match status" value="1"/>
</dbReference>
<dbReference type="OrthoDB" id="10002170at2759"/>
<dbReference type="KEGG" id="tru:101073321"/>
<dbReference type="GO" id="GO:0003676">
    <property type="term" value="F:nucleic acid binding"/>
    <property type="evidence" value="ECO:0007669"/>
    <property type="project" value="InterPro"/>
</dbReference>
<accession>A0A3B5KG50</accession>
<sequence>MCEMSGKDAKPLRGNWMLQHPMYQLMKSLEVEDSEQLHAAFLVYMDLKEVRQWTDVSCVKHPELQVVLLEGKEKEETPTQSILPLPSHRSLSHKSIRQVLDRGFPVLLCAVASDSTLVYQRMTDGLVTPDPPAGPFQDVGRRQHRKRKQQR</sequence>
<protein>
    <submittedName>
        <fullName evidence="5">TSEN15 tRNA splicing endonuclease subunit</fullName>
    </submittedName>
</protein>
<dbReference type="InterPro" id="IPR036167">
    <property type="entry name" value="tRNA_intron_Endo_cat-like_sf"/>
</dbReference>
<evidence type="ECO:0000313" key="5">
    <source>
        <dbReference type="Ensembl" id="ENSTRUP00000055013.1"/>
    </source>
</evidence>
<dbReference type="InterPro" id="IPR011856">
    <property type="entry name" value="tRNA_endonuc-like_dom_sf"/>
</dbReference>
<reference evidence="5 6" key="1">
    <citation type="journal article" date="2011" name="Genome Biol. Evol.">
        <title>Integration of the genetic map and genome assembly of fugu facilitates insights into distinct features of genome evolution in teleosts and mammals.</title>
        <authorList>
            <person name="Kai W."/>
            <person name="Kikuchi K."/>
            <person name="Tohari S."/>
            <person name="Chew A.K."/>
            <person name="Tay A."/>
            <person name="Fujiwara A."/>
            <person name="Hosoya S."/>
            <person name="Suetake H."/>
            <person name="Naruse K."/>
            <person name="Brenner S."/>
            <person name="Suzuki Y."/>
            <person name="Venkatesh B."/>
        </authorList>
    </citation>
    <scope>NUCLEOTIDE SEQUENCE [LARGE SCALE GENOMIC DNA]</scope>
</reference>
<reference evidence="5" key="2">
    <citation type="submission" date="2025-08" db="UniProtKB">
        <authorList>
            <consortium name="Ensembl"/>
        </authorList>
    </citation>
    <scope>IDENTIFICATION</scope>
</reference>
<dbReference type="Proteomes" id="UP000005226">
    <property type="component" value="Chromosome 22"/>
</dbReference>
<feature type="compositionally biased region" description="Basic residues" evidence="3">
    <location>
        <begin position="142"/>
        <end position="151"/>
    </location>
</feature>
<dbReference type="FunCoup" id="A0A3B5KG50">
    <property type="interactions" value="204"/>
</dbReference>
<dbReference type="InParanoid" id="A0A3B5KG50"/>
<dbReference type="Gene3D" id="3.40.1350.10">
    <property type="match status" value="1"/>
</dbReference>
<dbReference type="Pfam" id="PF09631">
    <property type="entry name" value="Sen15"/>
    <property type="match status" value="1"/>
</dbReference>
<organism evidence="5 6">
    <name type="scientific">Takifugu rubripes</name>
    <name type="common">Japanese pufferfish</name>
    <name type="synonym">Fugu rubripes</name>
    <dbReference type="NCBI Taxonomy" id="31033"/>
    <lineage>
        <taxon>Eukaryota</taxon>
        <taxon>Metazoa</taxon>
        <taxon>Chordata</taxon>
        <taxon>Craniata</taxon>
        <taxon>Vertebrata</taxon>
        <taxon>Euteleostomi</taxon>
        <taxon>Actinopterygii</taxon>
        <taxon>Neopterygii</taxon>
        <taxon>Teleostei</taxon>
        <taxon>Neoteleostei</taxon>
        <taxon>Acanthomorphata</taxon>
        <taxon>Eupercaria</taxon>
        <taxon>Tetraodontiformes</taxon>
        <taxon>Tetradontoidea</taxon>
        <taxon>Tetraodontidae</taxon>
        <taxon>Takifugu</taxon>
    </lineage>
</organism>
<keyword evidence="6" id="KW-1185">Reference proteome</keyword>
<feature type="domain" description="tRNA-splicing endonuclease subunit Sen15" evidence="4">
    <location>
        <begin position="42"/>
        <end position="131"/>
    </location>
</feature>
<dbReference type="GeneID" id="101073321"/>
<dbReference type="STRING" id="31033.ENSTRUP00000055013"/>
<comment type="similarity">
    <text evidence="1">Belongs to the SEN15 family.</text>
</comment>
<dbReference type="GeneTree" id="ENSGT00390000014781"/>
<dbReference type="OMA" id="ICHPSYY"/>
<evidence type="ECO:0000256" key="2">
    <source>
        <dbReference type="ARBA" id="ARBA00022694"/>
    </source>
</evidence>
<dbReference type="InterPro" id="IPR018593">
    <property type="entry name" value="tRNA-endonuc_su_Sen15"/>
</dbReference>
<keyword evidence="2" id="KW-0819">tRNA processing</keyword>
<dbReference type="AlphaFoldDB" id="A0A3B5KG50"/>
<dbReference type="PANTHER" id="PTHR28582:SF1">
    <property type="entry name" value="TRNA-SPLICING ENDONUCLEASE SUBUNIT SEN15"/>
    <property type="match status" value="1"/>
</dbReference>
<evidence type="ECO:0000259" key="4">
    <source>
        <dbReference type="Pfam" id="PF09631"/>
    </source>
</evidence>
<evidence type="ECO:0000256" key="3">
    <source>
        <dbReference type="SAM" id="MobiDB-lite"/>
    </source>
</evidence>
<dbReference type="Ensembl" id="ENSTRUT00000058251.2">
    <property type="protein sequence ID" value="ENSTRUP00000055013.1"/>
    <property type="gene ID" value="ENSTRUG00000019820.2"/>
</dbReference>
<proteinExistence type="inferred from homology"/>
<evidence type="ECO:0000256" key="1">
    <source>
        <dbReference type="ARBA" id="ARBA00006091"/>
    </source>
</evidence>